<dbReference type="Gene3D" id="1.20.1510.10">
    <property type="entry name" value="Cation efflux protein transmembrane domain"/>
    <property type="match status" value="1"/>
</dbReference>
<organism evidence="12 13">
    <name type="scientific">Corynebacterium falsenii</name>
    <dbReference type="NCBI Taxonomy" id="108486"/>
    <lineage>
        <taxon>Bacteria</taxon>
        <taxon>Bacillati</taxon>
        <taxon>Actinomycetota</taxon>
        <taxon>Actinomycetes</taxon>
        <taxon>Mycobacteriales</taxon>
        <taxon>Corynebacteriaceae</taxon>
        <taxon>Corynebacterium</taxon>
    </lineage>
</organism>
<sequence length="327" mass="34760">MAGRSPARWRGERLPMTKHSHSHDHGLSAAGATAKGRSRLTAVIVMTTVVFVAELIGGLVSGSLALLADAGHMLSDSVGLVMAGIAMFIGTHKPTRRSTYGFRRAEVIAAAINAIAVAAIAIFILVEAIGRLRNAEAPINTLTMGIIATIGLISNIIAALLLRDSTDHSMNLKGAYLHILADLLGSVAVILAAVVIAFTGWRGADTIASVIIVLIIIPRAYQLLREAGRVLMEQVPDGVDTEAIQRDIEALDHVDHVHDLHVWSVDGQRLMATVHVVSTADTLPGCGLLDEVQHILGSTHHVDHSTVQIEHPDHAHHETGVCEHGES</sequence>
<dbReference type="PANTHER" id="PTHR11562:SF17">
    <property type="entry name" value="RE54080P-RELATED"/>
    <property type="match status" value="1"/>
</dbReference>
<dbReference type="InterPro" id="IPR036837">
    <property type="entry name" value="Cation_efflux_CTD_sf"/>
</dbReference>
<keyword evidence="4 9" id="KW-0812">Transmembrane</keyword>
<dbReference type="AlphaFoldDB" id="A0A418Q6H5"/>
<gene>
    <name evidence="12" type="ORF">D3M95_07675</name>
</gene>
<reference evidence="12 13" key="1">
    <citation type="submission" date="2018-09" db="EMBL/GenBank/DDBJ databases">
        <title>Optimization and identification of Corynebacterium falsenii FN1-14 from fish paste.</title>
        <authorList>
            <person name="Daroonpunt R."/>
            <person name="Tanasupawat S."/>
        </authorList>
    </citation>
    <scope>NUCLEOTIDE SEQUENCE [LARGE SCALE GENOMIC DNA]</scope>
    <source>
        <strain evidence="12 13">FN1-14</strain>
    </source>
</reference>
<evidence type="ECO:0000313" key="13">
    <source>
        <dbReference type="Proteomes" id="UP000285278"/>
    </source>
</evidence>
<keyword evidence="6" id="KW-0406">Ion transport</keyword>
<feature type="region of interest" description="Disordered" evidence="8">
    <location>
        <begin position="1"/>
        <end position="32"/>
    </location>
</feature>
<feature type="transmembrane region" description="Helical" evidence="9">
    <location>
        <begin position="110"/>
        <end position="130"/>
    </location>
</feature>
<dbReference type="Proteomes" id="UP000285278">
    <property type="component" value="Unassembled WGS sequence"/>
</dbReference>
<evidence type="ECO:0000259" key="11">
    <source>
        <dbReference type="Pfam" id="PF16916"/>
    </source>
</evidence>
<dbReference type="EMBL" id="QXJK01000007">
    <property type="protein sequence ID" value="RIX34429.1"/>
    <property type="molecule type" value="Genomic_DNA"/>
</dbReference>
<evidence type="ECO:0000256" key="5">
    <source>
        <dbReference type="ARBA" id="ARBA00022989"/>
    </source>
</evidence>
<dbReference type="OrthoDB" id="9809646at2"/>
<feature type="transmembrane region" description="Helical" evidence="9">
    <location>
        <begin position="142"/>
        <end position="162"/>
    </location>
</feature>
<dbReference type="Pfam" id="PF01545">
    <property type="entry name" value="Cation_efflux"/>
    <property type="match status" value="1"/>
</dbReference>
<evidence type="ECO:0000256" key="8">
    <source>
        <dbReference type="SAM" id="MobiDB-lite"/>
    </source>
</evidence>
<evidence type="ECO:0000256" key="4">
    <source>
        <dbReference type="ARBA" id="ARBA00022692"/>
    </source>
</evidence>
<dbReference type="InterPro" id="IPR050681">
    <property type="entry name" value="CDF/SLC30A"/>
</dbReference>
<feature type="transmembrane region" description="Helical" evidence="9">
    <location>
        <begin position="73"/>
        <end position="90"/>
    </location>
</feature>
<keyword evidence="3" id="KW-0813">Transport</keyword>
<feature type="domain" description="Cation efflux protein transmembrane" evidence="10">
    <location>
        <begin position="40"/>
        <end position="232"/>
    </location>
</feature>
<dbReference type="NCBIfam" id="TIGR01297">
    <property type="entry name" value="CDF"/>
    <property type="match status" value="1"/>
</dbReference>
<evidence type="ECO:0000256" key="1">
    <source>
        <dbReference type="ARBA" id="ARBA00004141"/>
    </source>
</evidence>
<name>A0A418Q6H5_9CORY</name>
<dbReference type="SUPFAM" id="SSF161111">
    <property type="entry name" value="Cation efflux protein transmembrane domain-like"/>
    <property type="match status" value="1"/>
</dbReference>
<dbReference type="InterPro" id="IPR027470">
    <property type="entry name" value="Cation_efflux_CTD"/>
</dbReference>
<dbReference type="PANTHER" id="PTHR11562">
    <property type="entry name" value="CATION EFFLUX PROTEIN/ ZINC TRANSPORTER"/>
    <property type="match status" value="1"/>
</dbReference>
<proteinExistence type="inferred from homology"/>
<evidence type="ECO:0000256" key="7">
    <source>
        <dbReference type="ARBA" id="ARBA00023136"/>
    </source>
</evidence>
<dbReference type="GO" id="GO:0005385">
    <property type="term" value="F:zinc ion transmembrane transporter activity"/>
    <property type="evidence" value="ECO:0007669"/>
    <property type="project" value="TreeGrafter"/>
</dbReference>
<feature type="transmembrane region" description="Helical" evidence="9">
    <location>
        <begin position="207"/>
        <end position="224"/>
    </location>
</feature>
<evidence type="ECO:0000256" key="6">
    <source>
        <dbReference type="ARBA" id="ARBA00023065"/>
    </source>
</evidence>
<keyword evidence="5 9" id="KW-1133">Transmembrane helix</keyword>
<feature type="transmembrane region" description="Helical" evidence="9">
    <location>
        <begin position="43"/>
        <end position="67"/>
    </location>
</feature>
<dbReference type="GO" id="GO:0005886">
    <property type="term" value="C:plasma membrane"/>
    <property type="evidence" value="ECO:0007669"/>
    <property type="project" value="TreeGrafter"/>
</dbReference>
<accession>A0A418Q6H5</accession>
<comment type="subcellular location">
    <subcellularLocation>
        <location evidence="1">Membrane</location>
        <topology evidence="1">Multi-pass membrane protein</topology>
    </subcellularLocation>
</comment>
<evidence type="ECO:0000256" key="9">
    <source>
        <dbReference type="SAM" id="Phobius"/>
    </source>
</evidence>
<comment type="caution">
    <text evidence="12">The sequence shown here is derived from an EMBL/GenBank/DDBJ whole genome shotgun (WGS) entry which is preliminary data.</text>
</comment>
<evidence type="ECO:0000256" key="3">
    <source>
        <dbReference type="ARBA" id="ARBA00022448"/>
    </source>
</evidence>
<dbReference type="InterPro" id="IPR027469">
    <property type="entry name" value="Cation_efflux_TMD_sf"/>
</dbReference>
<evidence type="ECO:0000256" key="2">
    <source>
        <dbReference type="ARBA" id="ARBA00008873"/>
    </source>
</evidence>
<keyword evidence="7 9" id="KW-0472">Membrane</keyword>
<dbReference type="SUPFAM" id="SSF160240">
    <property type="entry name" value="Cation efflux protein cytoplasmic domain-like"/>
    <property type="match status" value="1"/>
</dbReference>
<feature type="domain" description="Cation efflux protein cytoplasmic" evidence="11">
    <location>
        <begin position="236"/>
        <end position="311"/>
    </location>
</feature>
<evidence type="ECO:0000259" key="10">
    <source>
        <dbReference type="Pfam" id="PF01545"/>
    </source>
</evidence>
<keyword evidence="13" id="KW-1185">Reference proteome</keyword>
<feature type="transmembrane region" description="Helical" evidence="9">
    <location>
        <begin position="174"/>
        <end position="201"/>
    </location>
</feature>
<dbReference type="STRING" id="1451189.CFAL_07645"/>
<dbReference type="Pfam" id="PF16916">
    <property type="entry name" value="ZT_dimer"/>
    <property type="match status" value="1"/>
</dbReference>
<protein>
    <submittedName>
        <fullName evidence="12">Cation transporter</fullName>
    </submittedName>
</protein>
<evidence type="ECO:0000313" key="12">
    <source>
        <dbReference type="EMBL" id="RIX34429.1"/>
    </source>
</evidence>
<dbReference type="InterPro" id="IPR002524">
    <property type="entry name" value="Cation_efflux"/>
</dbReference>
<dbReference type="InterPro" id="IPR058533">
    <property type="entry name" value="Cation_efflux_TM"/>
</dbReference>
<comment type="similarity">
    <text evidence="2">Belongs to the cation diffusion facilitator (CDF) transporter (TC 2.A.4) family. SLC30A subfamily.</text>
</comment>